<protein>
    <submittedName>
        <fullName evidence="2">Conserved uncharacterized protein</fullName>
    </submittedName>
</protein>
<dbReference type="EMBL" id="CP002506">
    <property type="protein sequence ID" value="ADW76416.1"/>
    <property type="molecule type" value="Genomic_DNA"/>
</dbReference>
<evidence type="ECO:0000313" key="2">
    <source>
        <dbReference type="EMBL" id="ADW76416.1"/>
    </source>
</evidence>
<gene>
    <name evidence="2" type="ordered locus">Rahaq_4837</name>
    <name evidence="3" type="ORF">ACFPK4_22590</name>
</gene>
<sequence length="129" mass="14130" precursor="true">MKSTSKLLIGLVCVMALSGCARTEPVTTPHTTLATHNSESQIRTAIIDAGQKRGWIMTDGAPGVINGHLNNREHKADIRITYDTRGYTINYVGSTNLLAGKGEIHRSYNHWVNNLDNDIQIRLASSATK</sequence>
<keyword evidence="1" id="KW-0732">Signal</keyword>
<reference evidence="4" key="1">
    <citation type="submission" date="2011-01" db="EMBL/GenBank/DDBJ databases">
        <title>Complete sequence of plasmid1 of Rahnella sp. Y9602.</title>
        <authorList>
            <consortium name="US DOE Joint Genome Institute"/>
            <person name="Lucas S."/>
            <person name="Copeland A."/>
            <person name="Lapidus A."/>
            <person name="Cheng J.-F."/>
            <person name="Goodwin L."/>
            <person name="Pitluck S."/>
            <person name="Lu M."/>
            <person name="Detter J.C."/>
            <person name="Han C."/>
            <person name="Tapia R."/>
            <person name="Land M."/>
            <person name="Hauser L."/>
            <person name="Kyrpides N."/>
            <person name="Ivanova N."/>
            <person name="Ovchinnikova G."/>
            <person name="Pagani I."/>
            <person name="Sobecky P.A."/>
            <person name="Martinez R.J."/>
            <person name="Woyke T."/>
        </authorList>
    </citation>
    <scope>NUCLEOTIDE SEQUENCE [LARGE SCALE GENOMIC DNA]</scope>
    <source>
        <strain evidence="4">Y9602</strain>
        <plasmid evidence="4">pRAHAQ01</plasmid>
    </source>
</reference>
<evidence type="ECO:0000256" key="1">
    <source>
        <dbReference type="SAM" id="SignalP"/>
    </source>
</evidence>
<evidence type="ECO:0000313" key="5">
    <source>
        <dbReference type="Proteomes" id="UP001598201"/>
    </source>
</evidence>
<dbReference type="RefSeq" id="WP_013578097.1">
    <property type="nucleotide sequence ID" value="NC_015062.1"/>
</dbReference>
<dbReference type="OrthoDB" id="9815328at2"/>
<dbReference type="Proteomes" id="UP000007257">
    <property type="component" value="Plasmid pRAHAQ01"/>
</dbReference>
<keyword evidence="2" id="KW-0614">Plasmid</keyword>
<evidence type="ECO:0000313" key="4">
    <source>
        <dbReference type="Proteomes" id="UP000007257"/>
    </source>
</evidence>
<dbReference type="HOGENOM" id="CLU_148014_0_0_6"/>
<geneLocation type="plasmid" evidence="2 4">
    <name>pRAHAQ01</name>
</geneLocation>
<dbReference type="EMBL" id="JBHUCJ010000081">
    <property type="protein sequence ID" value="MFD3226331.1"/>
    <property type="molecule type" value="Genomic_DNA"/>
</dbReference>
<keyword evidence="5" id="KW-1185">Reference proteome</keyword>
<reference evidence="3 5" key="3">
    <citation type="submission" date="2024-09" db="EMBL/GenBank/DDBJ databases">
        <title>Genomes of Rahnella.</title>
        <authorList>
            <person name="Mnguni F.C."/>
            <person name="Shin G.Y."/>
            <person name="Coutinho T."/>
        </authorList>
    </citation>
    <scope>NUCLEOTIDE SEQUENCE [LARGE SCALE GENOMIC DNA]</scope>
    <source>
        <strain evidence="3 5">20WA0057</strain>
    </source>
</reference>
<organism evidence="2 4">
    <name type="scientific">Rahnella sp. (strain Y9602)</name>
    <dbReference type="NCBI Taxonomy" id="2703885"/>
    <lineage>
        <taxon>Bacteria</taxon>
        <taxon>Pseudomonadati</taxon>
        <taxon>Pseudomonadota</taxon>
        <taxon>Gammaproteobacteria</taxon>
        <taxon>Enterobacterales</taxon>
        <taxon>Yersiniaceae</taxon>
        <taxon>Rahnella</taxon>
    </lineage>
</organism>
<dbReference type="KEGG" id="rah:Rahaq_4837"/>
<evidence type="ECO:0000313" key="3">
    <source>
        <dbReference type="EMBL" id="MFD3226331.1"/>
    </source>
</evidence>
<dbReference type="GeneID" id="95420939"/>
<feature type="chain" id="PRO_5002609147" evidence="1">
    <location>
        <begin position="24"/>
        <end position="129"/>
    </location>
</feature>
<dbReference type="eggNOG" id="ENOG5032WXP">
    <property type="taxonomic scope" value="Bacteria"/>
</dbReference>
<dbReference type="AlphaFoldDB" id="A0A0H3FJB8"/>
<name>A0A0H3FJB8_RAHSY</name>
<dbReference type="PROSITE" id="PS51257">
    <property type="entry name" value="PROKAR_LIPOPROTEIN"/>
    <property type="match status" value="1"/>
</dbReference>
<accession>A0A0H3FJB8</accession>
<dbReference type="Proteomes" id="UP001598201">
    <property type="component" value="Unassembled WGS sequence"/>
</dbReference>
<proteinExistence type="predicted"/>
<feature type="signal peptide" evidence="1">
    <location>
        <begin position="1"/>
        <end position="23"/>
    </location>
</feature>
<reference evidence="2 4" key="2">
    <citation type="journal article" date="2012" name="J. Bacteriol.">
        <title>Complete Genome Sequence of Rahnella sp. Strain Y9602, a Gammaproteobacterium Isolate from Metal- and Radionuclide-Contaminated Soil.</title>
        <authorList>
            <person name="Martinez R.J."/>
            <person name="Bruce D."/>
            <person name="Detter C."/>
            <person name="Goodwin L.A."/>
            <person name="Han J."/>
            <person name="Han C.S."/>
            <person name="Held B."/>
            <person name="Land M.L."/>
            <person name="Mikhailova N."/>
            <person name="Nolan M."/>
            <person name="Pennacchio L."/>
            <person name="Pitluck S."/>
            <person name="Tapia R."/>
            <person name="Woyke T."/>
            <person name="Sobecky P.A."/>
        </authorList>
    </citation>
    <scope>NUCLEOTIDE SEQUENCE [LARGE SCALE GENOMIC DNA]</scope>
    <source>
        <strain evidence="2 4">Y9602</strain>
        <plasmid evidence="2 4">pRAHAQ01</plasmid>
    </source>
</reference>